<dbReference type="Proteomes" id="UP001055072">
    <property type="component" value="Unassembled WGS sequence"/>
</dbReference>
<organism evidence="1 2">
    <name type="scientific">Irpex rosettiformis</name>
    <dbReference type="NCBI Taxonomy" id="378272"/>
    <lineage>
        <taxon>Eukaryota</taxon>
        <taxon>Fungi</taxon>
        <taxon>Dikarya</taxon>
        <taxon>Basidiomycota</taxon>
        <taxon>Agaricomycotina</taxon>
        <taxon>Agaricomycetes</taxon>
        <taxon>Polyporales</taxon>
        <taxon>Irpicaceae</taxon>
        <taxon>Irpex</taxon>
    </lineage>
</organism>
<protein>
    <submittedName>
        <fullName evidence="1">Uncharacterized protein</fullName>
    </submittedName>
</protein>
<name>A0ACB8TP22_9APHY</name>
<sequence>MWKKENKDAGRSRWYPFASMEEWELAAWLLQNVGHNKIDQFLKLEMVRSQSLTITSKYTFFQKIDRLPQRHGTEWRCDEISITGNIANDSGEPASEKVELWRRDPVECVRELIGNPAFRDAIAYAPEQVYLDNERKSRIVDEMWTADWWWKTQEKLPRGATIAPVILASDKTKLSSFRGDQTAWPVYLSIGNIAKATHRHVSARATVLLGYIPVSKLECFSTVNDARRLASYRLYHHCMRTILEPLIEAGKQGVSMVCADGCVRRVHPIVAAYVADHPEQCLIVNVQENHCPRGTVHPDDRGEHVSCPPRNTQNTLDLLSSHARGDTIDTLPHGLRTVYEPFWDNLPFCDIFSSITPDILHQLHKGVFKDHLVSWITAIVSEEELDRRFKAMADVPGLRHFKKGISHVQQWTGAEHKEMQKVFVVLVAGAVDEKVLRMVQSLIDFIYYSQLQLHTTETINALKHSLDVFHRNKSVFQDLEIREHFNIAKIHAMMHYVEAIWEKGALDGYNTELSERLHIDFAKAGYRAGNRHDYIAHMTTWLRRQEAVKDRLEFYQWLSEGSVKATSESVSEDNDNDDGDNNDIRFTPSVTPRAYRIAKKCSYRHVPLQRLQHDHNATEFLPALHAFIHIHYPNTPFLPQPTYVYNVYKQLKIEQPWNQFISSELWLDRVRAIAPIEPRGRLPALPGVFDLVLVIEDLAKFRQQKLAGSSPVDGLRIARLRVIFELPPELGRMAHPLAYIEWYTPFQRFDPVTNLYQVSRSSHNRRPNAAIVSVDHILGTCHLAAKCGAEIDRDLTSENVLDRASVFTVNPYLNFHTFTSSGLYCLSACI</sequence>
<gene>
    <name evidence="1" type="ORF">BDY19DRAFT_899724</name>
</gene>
<evidence type="ECO:0000313" key="1">
    <source>
        <dbReference type="EMBL" id="KAI0083765.1"/>
    </source>
</evidence>
<comment type="caution">
    <text evidence="1">The sequence shown here is derived from an EMBL/GenBank/DDBJ whole genome shotgun (WGS) entry which is preliminary data.</text>
</comment>
<accession>A0ACB8TP22</accession>
<proteinExistence type="predicted"/>
<reference evidence="1" key="1">
    <citation type="journal article" date="2021" name="Environ. Microbiol.">
        <title>Gene family expansions and transcriptome signatures uncover fungal adaptations to wood decay.</title>
        <authorList>
            <person name="Hage H."/>
            <person name="Miyauchi S."/>
            <person name="Viragh M."/>
            <person name="Drula E."/>
            <person name="Min B."/>
            <person name="Chaduli D."/>
            <person name="Navarro D."/>
            <person name="Favel A."/>
            <person name="Norest M."/>
            <person name="Lesage-Meessen L."/>
            <person name="Balint B."/>
            <person name="Merenyi Z."/>
            <person name="de Eugenio L."/>
            <person name="Morin E."/>
            <person name="Martinez A.T."/>
            <person name="Baldrian P."/>
            <person name="Stursova M."/>
            <person name="Martinez M.J."/>
            <person name="Novotny C."/>
            <person name="Magnuson J.K."/>
            <person name="Spatafora J.W."/>
            <person name="Maurice S."/>
            <person name="Pangilinan J."/>
            <person name="Andreopoulos W."/>
            <person name="LaButti K."/>
            <person name="Hundley H."/>
            <person name="Na H."/>
            <person name="Kuo A."/>
            <person name="Barry K."/>
            <person name="Lipzen A."/>
            <person name="Henrissat B."/>
            <person name="Riley R."/>
            <person name="Ahrendt S."/>
            <person name="Nagy L.G."/>
            <person name="Grigoriev I.V."/>
            <person name="Martin F."/>
            <person name="Rosso M.N."/>
        </authorList>
    </citation>
    <scope>NUCLEOTIDE SEQUENCE</scope>
    <source>
        <strain evidence="1">CBS 384.51</strain>
    </source>
</reference>
<keyword evidence="2" id="KW-1185">Reference proteome</keyword>
<dbReference type="EMBL" id="MU274954">
    <property type="protein sequence ID" value="KAI0083765.1"/>
    <property type="molecule type" value="Genomic_DNA"/>
</dbReference>
<evidence type="ECO:0000313" key="2">
    <source>
        <dbReference type="Proteomes" id="UP001055072"/>
    </source>
</evidence>